<dbReference type="InterPro" id="IPR024892">
    <property type="entry name" value="ArAT"/>
</dbReference>
<accession>A0A542SQA8</accession>
<gene>
    <name evidence="6" type="primary">pat</name>
    <name evidence="8" type="ORF">FB389_1458</name>
</gene>
<dbReference type="GO" id="GO:0030170">
    <property type="term" value="F:pyridoxal phosphate binding"/>
    <property type="evidence" value="ECO:0007669"/>
    <property type="project" value="UniProtKB-UniRule"/>
</dbReference>
<dbReference type="Pfam" id="PF00155">
    <property type="entry name" value="Aminotran_1_2"/>
    <property type="match status" value="1"/>
</dbReference>
<sequence length="391" mass="41918">MSVMAPETNPIRNVALRPQVASLPKYVPGARPDKDARVHRLASNENPYPPLASVAAELERELRGINRYPDMGTVDLLGELADYLDRQAAAAHAANSADPADPKVAVSIAPDNLVVGTGSVGVFGHILQAFVGPDDEVVYPWRSFEAYPIIVDIVGGRSVKVPLNAAYQIDLPAMAAAVTEKTKVVVVCTPNNPTGTALGHSALREFIAQIPSNVLVIVDEAYLEFVRGEDPVRGLELVAEFPNVMLLRTFSKAYGLAGLRVGYAVGAPDLIAGVRATVIPFGVSTMAQRAAILSLRAHDELMQRVDALVAERARVVAALAAQGWEVPVTQANFVWFPLADRAAQFATDATDAGILVRPFVGDGVRISIGDRDDNDALLTFTQNWIDEHPVH</sequence>
<dbReference type="InterPro" id="IPR015422">
    <property type="entry name" value="PyrdxlP-dep_Trfase_small"/>
</dbReference>
<dbReference type="HAMAP" id="MF_01023">
    <property type="entry name" value="HisC_aminotrans_2"/>
    <property type="match status" value="1"/>
</dbReference>
<comment type="catalytic activity">
    <reaction evidence="6">
        <text>an aromatic L-alpha-amino acid + 2-oxoglutarate = an aromatic oxo-acid + L-glutamate</text>
        <dbReference type="Rhea" id="RHEA:17533"/>
        <dbReference type="ChEBI" id="CHEBI:16810"/>
        <dbReference type="ChEBI" id="CHEBI:29985"/>
        <dbReference type="ChEBI" id="CHEBI:73309"/>
        <dbReference type="ChEBI" id="CHEBI:84824"/>
        <dbReference type="EC" id="2.6.1.57"/>
    </reaction>
</comment>
<dbReference type="NCBIfam" id="NF002878">
    <property type="entry name" value="PRK03321.1"/>
    <property type="match status" value="1"/>
</dbReference>
<dbReference type="Gene3D" id="3.90.1150.10">
    <property type="entry name" value="Aspartate Aminotransferase, domain 1"/>
    <property type="match status" value="1"/>
</dbReference>
<dbReference type="GO" id="GO:0008793">
    <property type="term" value="F:aromatic-amino-acid transaminase activity"/>
    <property type="evidence" value="ECO:0007669"/>
    <property type="project" value="UniProtKB-UniRule"/>
</dbReference>
<reference evidence="8 9" key="1">
    <citation type="submission" date="2019-06" db="EMBL/GenBank/DDBJ databases">
        <title>Sequencing the genomes of 1000 actinobacteria strains.</title>
        <authorList>
            <person name="Klenk H.-P."/>
        </authorList>
    </citation>
    <scope>NUCLEOTIDE SEQUENCE [LARGE SCALE GENOMIC DNA]</scope>
    <source>
        <strain evidence="8 9">DSM 10596</strain>
    </source>
</reference>
<comment type="caution">
    <text evidence="8">The sequence shown here is derived from an EMBL/GenBank/DDBJ whole genome shotgun (WGS) entry which is preliminary data.</text>
</comment>
<evidence type="ECO:0000256" key="5">
    <source>
        <dbReference type="ARBA" id="ARBA00022898"/>
    </source>
</evidence>
<proteinExistence type="inferred from homology"/>
<dbReference type="EMBL" id="VFNV01000001">
    <property type="protein sequence ID" value="TQK76768.1"/>
    <property type="molecule type" value="Genomic_DNA"/>
</dbReference>
<dbReference type="Proteomes" id="UP000316181">
    <property type="component" value="Unassembled WGS sequence"/>
</dbReference>
<dbReference type="CDD" id="cd00609">
    <property type="entry name" value="AAT_like"/>
    <property type="match status" value="1"/>
</dbReference>
<comment type="subunit">
    <text evidence="2 6">Homodimer.</text>
</comment>
<evidence type="ECO:0000259" key="7">
    <source>
        <dbReference type="Pfam" id="PF00155"/>
    </source>
</evidence>
<dbReference type="EC" id="2.6.1.57" evidence="6"/>
<name>A0A542SQA8_9MICO</name>
<dbReference type="InterPro" id="IPR015421">
    <property type="entry name" value="PyrdxlP-dep_Trfase_major"/>
</dbReference>
<evidence type="ECO:0000313" key="8">
    <source>
        <dbReference type="EMBL" id="TQK76768.1"/>
    </source>
</evidence>
<dbReference type="GO" id="GO:0004400">
    <property type="term" value="F:histidinol-phosphate transaminase activity"/>
    <property type="evidence" value="ECO:0007669"/>
    <property type="project" value="InterPro"/>
</dbReference>
<dbReference type="GO" id="GO:0000105">
    <property type="term" value="P:L-histidine biosynthetic process"/>
    <property type="evidence" value="ECO:0007669"/>
    <property type="project" value="InterPro"/>
</dbReference>
<dbReference type="InterPro" id="IPR001917">
    <property type="entry name" value="Aminotrans_II_pyridoxalP_BS"/>
</dbReference>
<dbReference type="AlphaFoldDB" id="A0A542SQA8"/>
<organism evidence="8 9">
    <name type="scientific">Rarobacter incanus</name>
    <dbReference type="NCBI Taxonomy" id="153494"/>
    <lineage>
        <taxon>Bacteria</taxon>
        <taxon>Bacillati</taxon>
        <taxon>Actinomycetota</taxon>
        <taxon>Actinomycetes</taxon>
        <taxon>Micrococcales</taxon>
        <taxon>Rarobacteraceae</taxon>
        <taxon>Rarobacter</taxon>
    </lineage>
</organism>
<dbReference type="HAMAP" id="MF_01513">
    <property type="entry name" value="Phe_aminotrans_2"/>
    <property type="match status" value="1"/>
</dbReference>
<dbReference type="NCBIfam" id="TIGR01141">
    <property type="entry name" value="hisC"/>
    <property type="match status" value="1"/>
</dbReference>
<dbReference type="PANTHER" id="PTHR43643">
    <property type="entry name" value="HISTIDINOL-PHOSPHATE AMINOTRANSFERASE 2"/>
    <property type="match status" value="1"/>
</dbReference>
<dbReference type="RefSeq" id="WP_342776028.1">
    <property type="nucleotide sequence ID" value="NZ_BAAATB010000010.1"/>
</dbReference>
<evidence type="ECO:0000256" key="2">
    <source>
        <dbReference type="ARBA" id="ARBA00011738"/>
    </source>
</evidence>
<comment type="cofactor">
    <cofactor evidence="1 6">
        <name>pyridoxal 5'-phosphate</name>
        <dbReference type="ChEBI" id="CHEBI:597326"/>
    </cofactor>
</comment>
<keyword evidence="3 6" id="KW-0032">Aminotransferase</keyword>
<dbReference type="InterPro" id="IPR005861">
    <property type="entry name" value="HisP_aminotrans"/>
</dbReference>
<keyword evidence="5 6" id="KW-0663">Pyridoxal phosphate</keyword>
<dbReference type="InterPro" id="IPR050106">
    <property type="entry name" value="HistidinolP_aminotransfase"/>
</dbReference>
<dbReference type="PANTHER" id="PTHR43643:SF3">
    <property type="entry name" value="HISTIDINOL-PHOSPHATE AMINOTRANSFERASE"/>
    <property type="match status" value="1"/>
</dbReference>
<feature type="domain" description="Aminotransferase class I/classII large" evidence="7">
    <location>
        <begin position="40"/>
        <end position="378"/>
    </location>
</feature>
<dbReference type="Gene3D" id="3.40.640.10">
    <property type="entry name" value="Type I PLP-dependent aspartate aminotransferase-like (Major domain)"/>
    <property type="match status" value="1"/>
</dbReference>
<evidence type="ECO:0000256" key="3">
    <source>
        <dbReference type="ARBA" id="ARBA00022576"/>
    </source>
</evidence>
<dbReference type="InterPro" id="IPR015424">
    <property type="entry name" value="PyrdxlP-dep_Trfase"/>
</dbReference>
<keyword evidence="9" id="KW-1185">Reference proteome</keyword>
<dbReference type="PROSITE" id="PS00599">
    <property type="entry name" value="AA_TRANSFER_CLASS_2"/>
    <property type="match status" value="1"/>
</dbReference>
<evidence type="ECO:0000256" key="4">
    <source>
        <dbReference type="ARBA" id="ARBA00022679"/>
    </source>
</evidence>
<evidence type="ECO:0000256" key="6">
    <source>
        <dbReference type="HAMAP-Rule" id="MF_01513"/>
    </source>
</evidence>
<feature type="modified residue" description="N6-(pyridoxal phosphate)lysine" evidence="6">
    <location>
        <position position="252"/>
    </location>
</feature>
<dbReference type="SUPFAM" id="SSF53383">
    <property type="entry name" value="PLP-dependent transferases"/>
    <property type="match status" value="1"/>
</dbReference>
<protein>
    <recommendedName>
        <fullName evidence="6">Aromatic amino acid aminotransferase</fullName>
        <shortName evidence="6">ArAT</shortName>
        <ecNumber evidence="6">2.6.1.57</ecNumber>
    </recommendedName>
</protein>
<comment type="similarity">
    <text evidence="6">Belongs to the class-II pyridoxal-phosphate-dependent aminotransferase family.</text>
</comment>
<evidence type="ECO:0000256" key="1">
    <source>
        <dbReference type="ARBA" id="ARBA00001933"/>
    </source>
</evidence>
<dbReference type="InterPro" id="IPR004839">
    <property type="entry name" value="Aminotransferase_I/II_large"/>
</dbReference>
<comment type="function">
    <text evidence="6">Aminotransferase that catalyzes the conversion of aromatic amino acids and 2-oxoglutarate into corresponding aromatic oxo acids and L-glutamate.</text>
</comment>
<evidence type="ECO:0000313" key="9">
    <source>
        <dbReference type="Proteomes" id="UP000316181"/>
    </source>
</evidence>
<keyword evidence="4 6" id="KW-0808">Transferase</keyword>